<comment type="caution">
    <text evidence="1">The sequence shown here is derived from an EMBL/GenBank/DDBJ whole genome shotgun (WGS) entry which is preliminary data.</text>
</comment>
<reference evidence="1 2" key="1">
    <citation type="journal article" date="2018" name="Evol. Lett.">
        <title>Horizontal gene cluster transfer increased hallucinogenic mushroom diversity.</title>
        <authorList>
            <person name="Reynolds H.T."/>
            <person name="Vijayakumar V."/>
            <person name="Gluck-Thaler E."/>
            <person name="Korotkin H.B."/>
            <person name="Matheny P.B."/>
            <person name="Slot J.C."/>
        </authorList>
    </citation>
    <scope>NUCLEOTIDE SEQUENCE [LARGE SCALE GENOMIC DNA]</scope>
    <source>
        <strain evidence="1 2">SRW20</strain>
    </source>
</reference>
<keyword evidence="2" id="KW-1185">Reference proteome</keyword>
<accession>A0A409YRV7</accession>
<evidence type="ECO:0000313" key="1">
    <source>
        <dbReference type="EMBL" id="PPR05728.1"/>
    </source>
</evidence>
<dbReference type="EMBL" id="NHYE01000440">
    <property type="protein sequence ID" value="PPR05728.1"/>
    <property type="molecule type" value="Genomic_DNA"/>
</dbReference>
<gene>
    <name evidence="1" type="ORF">CVT26_008915</name>
</gene>
<sequence length="151" mass="16615">MEKTVHFVSASNRLDGRVKLTGRNFTYQDYVNILEHDDSEVQSSTAPPATSDPADSVQVQSWCNQIVEADRSGRESKASSILKIQQIIADAGPTVWGGIALTLTASSQEFILSSQTSGPESDWALWSSSPEPRPRSYCQVPLRLRHRLVAV</sequence>
<name>A0A409YRV7_9AGAR</name>
<dbReference type="Proteomes" id="UP000284706">
    <property type="component" value="Unassembled WGS sequence"/>
</dbReference>
<dbReference type="InParanoid" id="A0A409YRV7"/>
<proteinExistence type="predicted"/>
<dbReference type="AlphaFoldDB" id="A0A409YRV7"/>
<protein>
    <submittedName>
        <fullName evidence="1">Uncharacterized protein</fullName>
    </submittedName>
</protein>
<organism evidence="1 2">
    <name type="scientific">Gymnopilus dilepis</name>
    <dbReference type="NCBI Taxonomy" id="231916"/>
    <lineage>
        <taxon>Eukaryota</taxon>
        <taxon>Fungi</taxon>
        <taxon>Dikarya</taxon>
        <taxon>Basidiomycota</taxon>
        <taxon>Agaricomycotina</taxon>
        <taxon>Agaricomycetes</taxon>
        <taxon>Agaricomycetidae</taxon>
        <taxon>Agaricales</taxon>
        <taxon>Agaricineae</taxon>
        <taxon>Hymenogastraceae</taxon>
        <taxon>Gymnopilus</taxon>
    </lineage>
</organism>
<evidence type="ECO:0000313" key="2">
    <source>
        <dbReference type="Proteomes" id="UP000284706"/>
    </source>
</evidence>